<proteinExistence type="predicted"/>
<comment type="caution">
    <text evidence="1">The sequence shown here is derived from an EMBL/GenBank/DDBJ whole genome shotgun (WGS) entry which is preliminary data.</text>
</comment>
<protein>
    <submittedName>
        <fullName evidence="1">Uncharacterized protein</fullName>
    </submittedName>
</protein>
<evidence type="ECO:0000313" key="1">
    <source>
        <dbReference type="EMBL" id="CAI2384207.1"/>
    </source>
</evidence>
<evidence type="ECO:0000313" key="2">
    <source>
        <dbReference type="Proteomes" id="UP001295684"/>
    </source>
</evidence>
<dbReference type="Proteomes" id="UP001295684">
    <property type="component" value="Unassembled WGS sequence"/>
</dbReference>
<dbReference type="AlphaFoldDB" id="A0AAD1Y3Y3"/>
<accession>A0AAD1Y3Y3</accession>
<gene>
    <name evidence="1" type="ORF">ECRASSUSDP1_LOCUS25729</name>
</gene>
<organism evidence="1 2">
    <name type="scientific">Euplotes crassus</name>
    <dbReference type="NCBI Taxonomy" id="5936"/>
    <lineage>
        <taxon>Eukaryota</taxon>
        <taxon>Sar</taxon>
        <taxon>Alveolata</taxon>
        <taxon>Ciliophora</taxon>
        <taxon>Intramacronucleata</taxon>
        <taxon>Spirotrichea</taxon>
        <taxon>Hypotrichia</taxon>
        <taxon>Euplotida</taxon>
        <taxon>Euplotidae</taxon>
        <taxon>Moneuplotes</taxon>
    </lineage>
</organism>
<sequence length="309" mass="35324">MRILQGLTMNKQRPKKTLGANKSNFSLKTLDILGSKSPEKRTLENHNVDEPYFSTITKNLEINTPVKKASAKLKPLDSGYCSSTERSLSFPEHIYKLRKLEEKQTDLNDLSSAFFYLQSPIGCSPSKRMMLSNQESPQKKGKTSRFLYSEVKEGLKPQLYQNTPKKKLYKLPEKLSQIVKKPVKDPVRKVKNTKRKYCLNSLKIQGIKDPCDYDKSSDTRTKETDTIRIPGIITSCKVSKRDQEKSFTTVTSDSLSFSHDMRGIDRIVIKSCSHTPKKPVPSKSLTKKNCIKPVNFLLQTNIKPRNRDF</sequence>
<keyword evidence="2" id="KW-1185">Reference proteome</keyword>
<name>A0AAD1Y3Y3_EUPCR</name>
<dbReference type="EMBL" id="CAMPGE010026524">
    <property type="protein sequence ID" value="CAI2384207.1"/>
    <property type="molecule type" value="Genomic_DNA"/>
</dbReference>
<reference evidence="1" key="1">
    <citation type="submission" date="2023-07" db="EMBL/GenBank/DDBJ databases">
        <authorList>
            <consortium name="AG Swart"/>
            <person name="Singh M."/>
            <person name="Singh A."/>
            <person name="Seah K."/>
            <person name="Emmerich C."/>
        </authorList>
    </citation>
    <scope>NUCLEOTIDE SEQUENCE</scope>
    <source>
        <strain evidence="1">DP1</strain>
    </source>
</reference>